<dbReference type="RefSeq" id="WP_109358856.1">
    <property type="nucleotide sequence ID" value="NZ_QFRJ01000003.1"/>
</dbReference>
<dbReference type="AlphaFoldDB" id="A0A2U2XE13"/>
<keyword evidence="4" id="KW-1185">Reference proteome</keyword>
<gene>
    <name evidence="3" type="ORF">DIT68_05690</name>
</gene>
<dbReference type="PANTHER" id="PTHR36919">
    <property type="entry name" value="BLR1215 PROTEIN"/>
    <property type="match status" value="1"/>
</dbReference>
<dbReference type="PANTHER" id="PTHR36919:SF3">
    <property type="entry name" value="BLL5882 PROTEIN"/>
    <property type="match status" value="1"/>
</dbReference>
<comment type="caution">
    <text evidence="3">The sequence shown here is derived from an EMBL/GenBank/DDBJ whole genome shotgun (WGS) entry which is preliminary data.</text>
</comment>
<feature type="domain" description="DUF2147" evidence="2">
    <location>
        <begin position="24"/>
        <end position="140"/>
    </location>
</feature>
<keyword evidence="1" id="KW-0732">Signal</keyword>
<accession>A0A2U2XE13</accession>
<reference evidence="3 4" key="2">
    <citation type="submission" date="2018-05" db="EMBL/GenBank/DDBJ databases">
        <authorList>
            <person name="Lanie J.A."/>
            <person name="Ng W.-L."/>
            <person name="Kazmierczak K.M."/>
            <person name="Andrzejewski T.M."/>
            <person name="Davidsen T.M."/>
            <person name="Wayne K.J."/>
            <person name="Tettelin H."/>
            <person name="Glass J.I."/>
            <person name="Rusch D."/>
            <person name="Podicherti R."/>
            <person name="Tsui H.-C.T."/>
            <person name="Winkler M.E."/>
        </authorList>
    </citation>
    <scope>NUCLEOTIDE SEQUENCE [LARGE SCALE GENOMIC DNA]</scope>
    <source>
        <strain evidence="3 4">C305</strain>
    </source>
</reference>
<dbReference type="Pfam" id="PF09917">
    <property type="entry name" value="DUF2147"/>
    <property type="match status" value="1"/>
</dbReference>
<dbReference type="Proteomes" id="UP000245370">
    <property type="component" value="Unassembled WGS sequence"/>
</dbReference>
<feature type="chain" id="PRO_5015680998" evidence="1">
    <location>
        <begin position="22"/>
        <end position="141"/>
    </location>
</feature>
<protein>
    <submittedName>
        <fullName evidence="3">DUF2147 domain-containing protein</fullName>
    </submittedName>
</protein>
<dbReference type="EMBL" id="QFRJ01000003">
    <property type="protein sequence ID" value="PWH86048.1"/>
    <property type="molecule type" value="Genomic_DNA"/>
</dbReference>
<reference evidence="3 4" key="1">
    <citation type="submission" date="2018-05" db="EMBL/GenBank/DDBJ databases">
        <title>Brumimicrobium oceani sp. nov., isolated from coastal sediment.</title>
        <authorList>
            <person name="Kou Y."/>
        </authorList>
    </citation>
    <scope>NUCLEOTIDE SEQUENCE [LARGE SCALE GENOMIC DNA]</scope>
    <source>
        <strain evidence="3 4">C305</strain>
    </source>
</reference>
<evidence type="ECO:0000259" key="2">
    <source>
        <dbReference type="Pfam" id="PF09917"/>
    </source>
</evidence>
<evidence type="ECO:0000256" key="1">
    <source>
        <dbReference type="SAM" id="SignalP"/>
    </source>
</evidence>
<organism evidence="3 4">
    <name type="scientific">Brumimicrobium oceani</name>
    <dbReference type="NCBI Taxonomy" id="2100725"/>
    <lineage>
        <taxon>Bacteria</taxon>
        <taxon>Pseudomonadati</taxon>
        <taxon>Bacteroidota</taxon>
        <taxon>Flavobacteriia</taxon>
        <taxon>Flavobacteriales</taxon>
        <taxon>Crocinitomicaceae</taxon>
        <taxon>Brumimicrobium</taxon>
    </lineage>
</organism>
<dbReference type="Gene3D" id="2.40.128.520">
    <property type="match status" value="1"/>
</dbReference>
<proteinExistence type="predicted"/>
<sequence>MMKYFLLLSFMIFGLNSFSQSVEGIWETYHEGSDKIKSDVKVYIQDGKLYAKIIKFYNMPEAEKNAKCTACKDYRKNKPVVGMIFMDGLVQSGEEWKGDAVLLDPKNGKEYDGVVWLENENKLAVRGYLGWLYETKYWKRK</sequence>
<feature type="signal peptide" evidence="1">
    <location>
        <begin position="1"/>
        <end position="21"/>
    </location>
</feature>
<evidence type="ECO:0000313" key="3">
    <source>
        <dbReference type="EMBL" id="PWH86048.1"/>
    </source>
</evidence>
<name>A0A2U2XE13_9FLAO</name>
<evidence type="ECO:0000313" key="4">
    <source>
        <dbReference type="Proteomes" id="UP000245370"/>
    </source>
</evidence>
<dbReference type="OrthoDB" id="9814399at2"/>
<dbReference type="InterPro" id="IPR019223">
    <property type="entry name" value="DUF2147"/>
</dbReference>